<comment type="caution">
    <text evidence="2">The sequence shown here is derived from an EMBL/GenBank/DDBJ whole genome shotgun (WGS) entry which is preliminary data.</text>
</comment>
<protein>
    <submittedName>
        <fullName evidence="2">Uncharacterized protein</fullName>
    </submittedName>
</protein>
<accession>A0A366KH83</accession>
<dbReference type="AlphaFoldDB" id="A0A366KH83"/>
<dbReference type="EMBL" id="PDCH01000001">
    <property type="protein sequence ID" value="RBQ00052.1"/>
    <property type="molecule type" value="Genomic_DNA"/>
</dbReference>
<evidence type="ECO:0000313" key="3">
    <source>
        <dbReference type="Proteomes" id="UP000252345"/>
    </source>
</evidence>
<organism evidence="2 3">
    <name type="scientific">Bifidobacterium xylocopae</name>
    <dbReference type="NCBI Taxonomy" id="2493119"/>
    <lineage>
        <taxon>Bacteria</taxon>
        <taxon>Bacillati</taxon>
        <taxon>Actinomycetota</taxon>
        <taxon>Actinomycetes</taxon>
        <taxon>Bifidobacteriales</taxon>
        <taxon>Bifidobacteriaceae</taxon>
        <taxon>Bifidobacterium</taxon>
    </lineage>
</organism>
<sequence>MAKAWQEGWEARRRQSPGTSIDYANHNPYTEKSFSERYPREIADLESDYRCNEDTILQKIQFSRPPLIPTFVVSKQPEDIELKLTTGFASTWTFLPDRLACRLGLWLINHTEEES</sequence>
<feature type="region of interest" description="Disordered" evidence="1">
    <location>
        <begin position="1"/>
        <end position="27"/>
    </location>
</feature>
<evidence type="ECO:0000256" key="1">
    <source>
        <dbReference type="SAM" id="MobiDB-lite"/>
    </source>
</evidence>
<evidence type="ECO:0000313" key="2">
    <source>
        <dbReference type="EMBL" id="RBQ00052.1"/>
    </source>
</evidence>
<gene>
    <name evidence="2" type="ORF">CRD59_00900</name>
</gene>
<reference evidence="2 3" key="1">
    <citation type="submission" date="2017-10" db="EMBL/GenBank/DDBJ databases">
        <title>Bifidobacterium xylocopum sp. nov. and Bifidobacterium aemilianum sp. nov., from the carpenter bee (Xylocopa violacea) digestive tract.</title>
        <authorList>
            <person name="Alberoni D."/>
            <person name="Baffoni L."/>
            <person name="Di Gioia D."/>
            <person name="Gaggia F."/>
            <person name="Biavati B."/>
        </authorList>
    </citation>
    <scope>NUCLEOTIDE SEQUENCE [LARGE SCALE GENOMIC DNA]</scope>
    <source>
        <strain evidence="2 3">XV2</strain>
    </source>
</reference>
<name>A0A366KH83_9BIFI</name>
<dbReference type="Proteomes" id="UP000252345">
    <property type="component" value="Unassembled WGS sequence"/>
</dbReference>
<proteinExistence type="predicted"/>
<keyword evidence="3" id="KW-1185">Reference proteome</keyword>